<dbReference type="EMBL" id="FP929064">
    <property type="protein sequence ID" value="CBX90590.1"/>
    <property type="molecule type" value="Genomic_DNA"/>
</dbReference>
<reference evidence="2" key="1">
    <citation type="journal article" date="2011" name="Nat. Commun.">
        <title>Effector diversification within compartments of the Leptosphaeria maculans genome affected by Repeat-Induced Point mutations.</title>
        <authorList>
            <person name="Rouxel T."/>
            <person name="Grandaubert J."/>
            <person name="Hane J.K."/>
            <person name="Hoede C."/>
            <person name="van de Wouw A.P."/>
            <person name="Couloux A."/>
            <person name="Dominguez V."/>
            <person name="Anthouard V."/>
            <person name="Bally P."/>
            <person name="Bourras S."/>
            <person name="Cozijnsen A.J."/>
            <person name="Ciuffetti L.M."/>
            <person name="Degrave A."/>
            <person name="Dilmaghani A."/>
            <person name="Duret L."/>
            <person name="Fudal I."/>
            <person name="Goodwin S.B."/>
            <person name="Gout L."/>
            <person name="Glaser N."/>
            <person name="Linglin J."/>
            <person name="Kema G.H.J."/>
            <person name="Lapalu N."/>
            <person name="Lawrence C.B."/>
            <person name="May K."/>
            <person name="Meyer M."/>
            <person name="Ollivier B."/>
            <person name="Poulain J."/>
            <person name="Schoch C.L."/>
            <person name="Simon A."/>
            <person name="Spatafora J.W."/>
            <person name="Stachowiak A."/>
            <person name="Turgeon B.G."/>
            <person name="Tyler B.M."/>
            <person name="Vincent D."/>
            <person name="Weissenbach J."/>
            <person name="Amselem J."/>
            <person name="Quesneville H."/>
            <person name="Oliver R.P."/>
            <person name="Wincker P."/>
            <person name="Balesdent M.-H."/>
            <person name="Howlett B.J."/>
        </authorList>
    </citation>
    <scope>NUCLEOTIDE SEQUENCE [LARGE SCALE GENOMIC DNA]</scope>
    <source>
        <strain evidence="2">JN3 / isolate v23.1.3 / race Av1-4-5-6-7-8</strain>
    </source>
</reference>
<dbReference type="VEuPathDB" id="FungiDB:LEMA_P067160.1"/>
<accession>E4ZH20</accession>
<sequence>MHTCMLTSEKEKAYHRNLKIQVRLTMQLKQGLYAALLLLFPLSSLCKYQKRVLAITPLEGASLKTCIDNLAQNTGVRLFKIQNYLSTCHNSNGPTTCGDNLLGWENWRCIARVDIYLDLTSRVQFKSLYFPKTGKCRVLAYGPDAGGDLNGNSQCVCESLIPERRPQTHVCYWKLPQWASYSTWT</sequence>
<proteinExistence type="predicted"/>
<keyword evidence="2" id="KW-1185">Reference proteome</keyword>
<dbReference type="HOGENOM" id="CLU_1461560_0_0_1"/>
<name>E4ZH20_LEPMJ</name>
<gene>
    <name evidence="1" type="ORF">LEMA_P067160.1</name>
</gene>
<evidence type="ECO:0000313" key="2">
    <source>
        <dbReference type="Proteomes" id="UP000002668"/>
    </source>
</evidence>
<dbReference type="InParanoid" id="E4ZH20"/>
<evidence type="ECO:0000313" key="1">
    <source>
        <dbReference type="EMBL" id="CBX90590.1"/>
    </source>
</evidence>
<organism evidence="1 2">
    <name type="scientific">Leptosphaeria maculans (strain JN3 / isolate v23.1.3 / race Av1-4-5-6-7-8)</name>
    <name type="common">Blackleg fungus</name>
    <name type="synonym">Phoma lingam</name>
    <dbReference type="NCBI Taxonomy" id="985895"/>
    <lineage>
        <taxon>Eukaryota</taxon>
        <taxon>Fungi</taxon>
        <taxon>Dikarya</taxon>
        <taxon>Ascomycota</taxon>
        <taxon>Pezizomycotina</taxon>
        <taxon>Dothideomycetes</taxon>
        <taxon>Pleosporomycetidae</taxon>
        <taxon>Pleosporales</taxon>
        <taxon>Pleosporineae</taxon>
        <taxon>Leptosphaeriaceae</taxon>
        <taxon>Plenodomus</taxon>
        <taxon>Plenodomus lingam/Leptosphaeria maculans species complex</taxon>
    </lineage>
</organism>
<dbReference type="AlphaFoldDB" id="E4ZH20"/>
<protein>
    <submittedName>
        <fullName evidence="1">Uncharacterized protein</fullName>
    </submittedName>
</protein>
<dbReference type="Proteomes" id="UP000002668">
    <property type="component" value="Genome"/>
</dbReference>